<evidence type="ECO:0000256" key="1">
    <source>
        <dbReference type="ARBA" id="ARBA00022723"/>
    </source>
</evidence>
<keyword evidence="7" id="KW-1185">Reference proteome</keyword>
<feature type="domain" description="C3H1-type" evidence="5">
    <location>
        <begin position="392"/>
        <end position="420"/>
    </location>
</feature>
<proteinExistence type="predicted"/>
<protein>
    <recommendedName>
        <fullName evidence="5">C3H1-type domain-containing protein</fullName>
    </recommendedName>
</protein>
<evidence type="ECO:0000256" key="4">
    <source>
        <dbReference type="PROSITE-ProRule" id="PRU00723"/>
    </source>
</evidence>
<dbReference type="Gene3D" id="4.10.1000.10">
    <property type="entry name" value="Zinc finger, CCCH-type"/>
    <property type="match status" value="1"/>
</dbReference>
<sequence>MANEVINKMISSTANELERQFQNIVNSTEEEADNQWAERLLESMRNTLNPEGRLALLKIIHTTLLMKRTVFIKFTQLGGTKYLANWLRDHQKSTEKNDKNIIEGILSVLTNFTITNDHFYDNDLMKIVKSLENSQDLNIQMLGKNLSKKFGNGFFNDVEEDEKIIKRQKIDEIGSDTSESSSSSKIVRWAEGLESVKYFWKFDNFNTSCATKRPLPDLRGQYMNNTAFKESYNKEIQLEKSMNSQINQENQAVQSALQSMVPYVFYSLPLKYSTISSIKPKIINSSEFLEEDAREKNSLKANYHTTIDIPDAPFEESNITCTVPVDVTKIPAKKATPQIDQNQKPNVSNYIPVQMPSAGMDSSNLSNWNAKPILPSYFPKALISGNINKPINYQTEACRNFHSPAGCAHGDNCHFIHDWTYEGRPIPNLEEWRRTNSIRLKNLEKMREMQIGAAAYYPPETWQGR</sequence>
<dbReference type="EMBL" id="CAJZBQ010000044">
    <property type="protein sequence ID" value="CAG9327901.1"/>
    <property type="molecule type" value="Genomic_DNA"/>
</dbReference>
<dbReference type="AlphaFoldDB" id="A0AAU9JQQ7"/>
<evidence type="ECO:0000313" key="6">
    <source>
        <dbReference type="EMBL" id="CAG9327901.1"/>
    </source>
</evidence>
<name>A0AAU9JQQ7_9CILI</name>
<dbReference type="SMART" id="SM00356">
    <property type="entry name" value="ZnF_C3H1"/>
    <property type="match status" value="1"/>
</dbReference>
<dbReference type="PROSITE" id="PS50103">
    <property type="entry name" value="ZF_C3H1"/>
    <property type="match status" value="1"/>
</dbReference>
<gene>
    <name evidence="6" type="ORF">BSTOLATCC_MIC44521</name>
</gene>
<organism evidence="6 7">
    <name type="scientific">Blepharisma stoltei</name>
    <dbReference type="NCBI Taxonomy" id="1481888"/>
    <lineage>
        <taxon>Eukaryota</taxon>
        <taxon>Sar</taxon>
        <taxon>Alveolata</taxon>
        <taxon>Ciliophora</taxon>
        <taxon>Postciliodesmatophora</taxon>
        <taxon>Heterotrichea</taxon>
        <taxon>Heterotrichida</taxon>
        <taxon>Blepharismidae</taxon>
        <taxon>Blepharisma</taxon>
    </lineage>
</organism>
<dbReference type="SUPFAM" id="SSF90229">
    <property type="entry name" value="CCCH zinc finger"/>
    <property type="match status" value="1"/>
</dbReference>
<keyword evidence="1 4" id="KW-0479">Metal-binding</keyword>
<dbReference type="InterPro" id="IPR035441">
    <property type="entry name" value="TFIIS/LEDGF_dom_sf"/>
</dbReference>
<dbReference type="Proteomes" id="UP001162131">
    <property type="component" value="Unassembled WGS sequence"/>
</dbReference>
<dbReference type="InterPro" id="IPR036855">
    <property type="entry name" value="Znf_CCCH_sf"/>
</dbReference>
<dbReference type="Gene3D" id="1.20.930.10">
    <property type="entry name" value="Conserved domain common to transcription factors TFIIS, elongin A, CRSP70"/>
    <property type="match status" value="1"/>
</dbReference>
<comment type="caution">
    <text evidence="6">The sequence shown here is derived from an EMBL/GenBank/DDBJ whole genome shotgun (WGS) entry which is preliminary data.</text>
</comment>
<keyword evidence="2 4" id="KW-0863">Zinc-finger</keyword>
<reference evidence="6" key="1">
    <citation type="submission" date="2021-09" db="EMBL/GenBank/DDBJ databases">
        <authorList>
            <consortium name="AG Swart"/>
            <person name="Singh M."/>
            <person name="Singh A."/>
            <person name="Seah K."/>
            <person name="Emmerich C."/>
        </authorList>
    </citation>
    <scope>NUCLEOTIDE SEQUENCE</scope>
    <source>
        <strain evidence="6">ATCC30299</strain>
    </source>
</reference>
<evidence type="ECO:0000256" key="3">
    <source>
        <dbReference type="ARBA" id="ARBA00022833"/>
    </source>
</evidence>
<accession>A0AAU9JQQ7</accession>
<evidence type="ECO:0000259" key="5">
    <source>
        <dbReference type="PROSITE" id="PS50103"/>
    </source>
</evidence>
<keyword evidence="3 4" id="KW-0862">Zinc</keyword>
<evidence type="ECO:0000256" key="2">
    <source>
        <dbReference type="ARBA" id="ARBA00022771"/>
    </source>
</evidence>
<dbReference type="GO" id="GO:0008270">
    <property type="term" value="F:zinc ion binding"/>
    <property type="evidence" value="ECO:0007669"/>
    <property type="project" value="UniProtKB-KW"/>
</dbReference>
<feature type="zinc finger region" description="C3H1-type" evidence="4">
    <location>
        <begin position="392"/>
        <end position="420"/>
    </location>
</feature>
<evidence type="ECO:0000313" key="7">
    <source>
        <dbReference type="Proteomes" id="UP001162131"/>
    </source>
</evidence>
<dbReference type="InterPro" id="IPR000571">
    <property type="entry name" value="Znf_CCCH"/>
</dbReference>